<dbReference type="Proteomes" id="UP000308197">
    <property type="component" value="Unassembled WGS sequence"/>
</dbReference>
<sequence length="254" mass="27053">MPDIATAAAAAGAKPILKLVLKYRPGKLMKDARKAEEEVTNILFERASIIPDHVYKGIKSRRLQCDAARTEAEKASWLKKGIVYVQIVYTYYEAAHVLLRMTKLASEAAARENGPEGMRNAVTARASHSTTGALVSYTVDNVALHPGQNTLTLPFTSDVAQLCEVTVRAKAMIPPGTEAAQTVVQGHEDGDDNEDETLSVSVTLSPGDGDGQDGGGQDSTGLSLELSDLGKRGRHSGPNASIEIDLSDFTCGDD</sequence>
<proteinExistence type="predicted"/>
<dbReference type="EMBL" id="ML210993">
    <property type="protein sequence ID" value="TFK92742.1"/>
    <property type="molecule type" value="Genomic_DNA"/>
</dbReference>
<evidence type="ECO:0000313" key="2">
    <source>
        <dbReference type="EMBL" id="TFK92742.1"/>
    </source>
</evidence>
<keyword evidence="3" id="KW-1185">Reference proteome</keyword>
<evidence type="ECO:0000256" key="1">
    <source>
        <dbReference type="SAM" id="MobiDB-lite"/>
    </source>
</evidence>
<protein>
    <submittedName>
        <fullName evidence="2">Uncharacterized protein</fullName>
    </submittedName>
</protein>
<name>A0A5C3PTB8_9APHY</name>
<feature type="compositionally biased region" description="Gly residues" evidence="1">
    <location>
        <begin position="208"/>
        <end position="218"/>
    </location>
</feature>
<dbReference type="AlphaFoldDB" id="A0A5C3PTB8"/>
<gene>
    <name evidence="2" type="ORF">K466DRAFT_650300</name>
</gene>
<feature type="region of interest" description="Disordered" evidence="1">
    <location>
        <begin position="180"/>
        <end position="254"/>
    </location>
</feature>
<evidence type="ECO:0000313" key="3">
    <source>
        <dbReference type="Proteomes" id="UP000308197"/>
    </source>
</evidence>
<organism evidence="2 3">
    <name type="scientific">Polyporus arcularius HHB13444</name>
    <dbReference type="NCBI Taxonomy" id="1314778"/>
    <lineage>
        <taxon>Eukaryota</taxon>
        <taxon>Fungi</taxon>
        <taxon>Dikarya</taxon>
        <taxon>Basidiomycota</taxon>
        <taxon>Agaricomycotina</taxon>
        <taxon>Agaricomycetes</taxon>
        <taxon>Polyporales</taxon>
        <taxon>Polyporaceae</taxon>
        <taxon>Polyporus</taxon>
    </lineage>
</organism>
<reference evidence="2 3" key="1">
    <citation type="journal article" date="2019" name="Nat. Ecol. Evol.">
        <title>Megaphylogeny resolves global patterns of mushroom evolution.</title>
        <authorList>
            <person name="Varga T."/>
            <person name="Krizsan K."/>
            <person name="Foldi C."/>
            <person name="Dima B."/>
            <person name="Sanchez-Garcia M."/>
            <person name="Sanchez-Ramirez S."/>
            <person name="Szollosi G.J."/>
            <person name="Szarkandi J.G."/>
            <person name="Papp V."/>
            <person name="Albert L."/>
            <person name="Andreopoulos W."/>
            <person name="Angelini C."/>
            <person name="Antonin V."/>
            <person name="Barry K.W."/>
            <person name="Bougher N.L."/>
            <person name="Buchanan P."/>
            <person name="Buyck B."/>
            <person name="Bense V."/>
            <person name="Catcheside P."/>
            <person name="Chovatia M."/>
            <person name="Cooper J."/>
            <person name="Damon W."/>
            <person name="Desjardin D."/>
            <person name="Finy P."/>
            <person name="Geml J."/>
            <person name="Haridas S."/>
            <person name="Hughes K."/>
            <person name="Justo A."/>
            <person name="Karasinski D."/>
            <person name="Kautmanova I."/>
            <person name="Kiss B."/>
            <person name="Kocsube S."/>
            <person name="Kotiranta H."/>
            <person name="LaButti K.M."/>
            <person name="Lechner B.E."/>
            <person name="Liimatainen K."/>
            <person name="Lipzen A."/>
            <person name="Lukacs Z."/>
            <person name="Mihaltcheva S."/>
            <person name="Morgado L.N."/>
            <person name="Niskanen T."/>
            <person name="Noordeloos M.E."/>
            <person name="Ohm R.A."/>
            <person name="Ortiz-Santana B."/>
            <person name="Ovrebo C."/>
            <person name="Racz N."/>
            <person name="Riley R."/>
            <person name="Savchenko A."/>
            <person name="Shiryaev A."/>
            <person name="Soop K."/>
            <person name="Spirin V."/>
            <person name="Szebenyi C."/>
            <person name="Tomsovsky M."/>
            <person name="Tulloss R.E."/>
            <person name="Uehling J."/>
            <person name="Grigoriev I.V."/>
            <person name="Vagvolgyi C."/>
            <person name="Papp T."/>
            <person name="Martin F.M."/>
            <person name="Miettinen O."/>
            <person name="Hibbett D.S."/>
            <person name="Nagy L.G."/>
        </authorList>
    </citation>
    <scope>NUCLEOTIDE SEQUENCE [LARGE SCALE GENOMIC DNA]</scope>
    <source>
        <strain evidence="2 3">HHB13444</strain>
    </source>
</reference>
<accession>A0A5C3PTB8</accession>
<dbReference type="InParanoid" id="A0A5C3PTB8"/>